<proteinExistence type="predicted"/>
<organism evidence="1 2">
    <name type="scientific">Paenibacillus aurantius</name>
    <dbReference type="NCBI Taxonomy" id="2918900"/>
    <lineage>
        <taxon>Bacteria</taxon>
        <taxon>Bacillati</taxon>
        <taxon>Bacillota</taxon>
        <taxon>Bacilli</taxon>
        <taxon>Bacillales</taxon>
        <taxon>Paenibacillaceae</taxon>
        <taxon>Paenibacillus</taxon>
    </lineage>
</organism>
<dbReference type="Gene3D" id="3.30.360.10">
    <property type="entry name" value="Dihydrodipicolinate Reductase, domain 2"/>
    <property type="match status" value="1"/>
</dbReference>
<accession>A0AA96L904</accession>
<dbReference type="KEGG" id="paun:MJA45_16460"/>
<reference evidence="1 2" key="1">
    <citation type="submission" date="2022-02" db="EMBL/GenBank/DDBJ databases">
        <title>Paenibacillus sp. MBLB1776 Whole Genome Shotgun Sequencing.</title>
        <authorList>
            <person name="Hwang C.Y."/>
            <person name="Cho E.-S."/>
            <person name="Seo M.-J."/>
        </authorList>
    </citation>
    <scope>NUCLEOTIDE SEQUENCE [LARGE SCALE GENOMIC DNA]</scope>
    <source>
        <strain evidence="1 2">MBLB1776</strain>
    </source>
</reference>
<sequence length="87" mass="9984">MMRNGRIRLQTGTGLWVSEGGEYRQVEVPPQDKPFVLQFRELLECMRTGREPECSMAYSRSVVAVVEAVYRSSEEGKEQDVDQEKLS</sequence>
<dbReference type="EMBL" id="CP130318">
    <property type="protein sequence ID" value="WNQ09232.1"/>
    <property type="molecule type" value="Genomic_DNA"/>
</dbReference>
<dbReference type="Proteomes" id="UP001305702">
    <property type="component" value="Chromosome"/>
</dbReference>
<evidence type="ECO:0000313" key="1">
    <source>
        <dbReference type="EMBL" id="WNQ09232.1"/>
    </source>
</evidence>
<dbReference type="AlphaFoldDB" id="A0AA96L904"/>
<dbReference type="RefSeq" id="WP_315603001.1">
    <property type="nucleotide sequence ID" value="NZ_CP130318.1"/>
</dbReference>
<gene>
    <name evidence="1" type="ORF">MJA45_16460</name>
</gene>
<name>A0AA96L904_9BACL</name>
<evidence type="ECO:0000313" key="2">
    <source>
        <dbReference type="Proteomes" id="UP001305702"/>
    </source>
</evidence>
<protein>
    <submittedName>
        <fullName evidence="1">Uncharacterized protein</fullName>
    </submittedName>
</protein>
<keyword evidence="2" id="KW-1185">Reference proteome</keyword>